<feature type="region of interest" description="Disordered" evidence="1">
    <location>
        <begin position="16"/>
        <end position="36"/>
    </location>
</feature>
<dbReference type="Pfam" id="PF03372">
    <property type="entry name" value="Exo_endo_phos"/>
    <property type="match status" value="1"/>
</dbReference>
<sequence length="300" mass="33205">MATALLLSQLAGAPTPSVVAPVASEPAGQGRAGSGLELGRMGQVDARVGRKHDGRVRVSVANIPNRTGKRKMRISLRRLTSDRQDFVLLNEVGSRDLGWLEQHAGPYRAYRDPVRDTTRGGSQSMNNVVMWRPKRWELLDAGRVKVVDDDRGYRAGETFVWDRYVTWAVLGRTTSRAVVSVVSLHMPTNPVVYPEQPGKDKPSRKRRWKQGMARVVDVVQRLAKHGPVLLGGDMNSHPHQGKWTAAAAMGRIGHGYAKEEVMYLFHPAGSEVVEHRRVEVHSDHPALSTTIDLTGVGPRR</sequence>
<feature type="domain" description="Endonuclease/exonuclease/phosphatase" evidence="2">
    <location>
        <begin position="77"/>
        <end position="239"/>
    </location>
</feature>
<evidence type="ECO:0000259" key="2">
    <source>
        <dbReference type="Pfam" id="PF03372"/>
    </source>
</evidence>
<proteinExistence type="predicted"/>
<reference evidence="3" key="1">
    <citation type="submission" date="2020-05" db="EMBL/GenBank/DDBJ databases">
        <authorList>
            <person name="Chiriac C."/>
            <person name="Salcher M."/>
            <person name="Ghai R."/>
            <person name="Kavagutti S V."/>
        </authorList>
    </citation>
    <scope>NUCLEOTIDE SEQUENCE</scope>
</reference>
<dbReference type="EMBL" id="CAEZYQ010000017">
    <property type="protein sequence ID" value="CAB4754209.1"/>
    <property type="molecule type" value="Genomic_DNA"/>
</dbReference>
<dbReference type="Gene3D" id="3.60.10.10">
    <property type="entry name" value="Endonuclease/exonuclease/phosphatase"/>
    <property type="match status" value="1"/>
</dbReference>
<dbReference type="InterPro" id="IPR036691">
    <property type="entry name" value="Endo/exonu/phosph_ase_sf"/>
</dbReference>
<name>A0A6J6U780_9ZZZZ</name>
<protein>
    <submittedName>
        <fullName evidence="3">Unannotated protein</fullName>
    </submittedName>
</protein>
<accession>A0A6J6U780</accession>
<evidence type="ECO:0000256" key="1">
    <source>
        <dbReference type="SAM" id="MobiDB-lite"/>
    </source>
</evidence>
<dbReference type="SUPFAM" id="SSF56219">
    <property type="entry name" value="DNase I-like"/>
    <property type="match status" value="1"/>
</dbReference>
<gene>
    <name evidence="3" type="ORF">UFOPK2761_02183</name>
</gene>
<dbReference type="InterPro" id="IPR005135">
    <property type="entry name" value="Endo/exonuclease/phosphatase"/>
</dbReference>
<dbReference type="AlphaFoldDB" id="A0A6J6U780"/>
<evidence type="ECO:0000313" key="3">
    <source>
        <dbReference type="EMBL" id="CAB4754209.1"/>
    </source>
</evidence>
<dbReference type="GO" id="GO:0003824">
    <property type="term" value="F:catalytic activity"/>
    <property type="evidence" value="ECO:0007669"/>
    <property type="project" value="InterPro"/>
</dbReference>
<organism evidence="3">
    <name type="scientific">freshwater metagenome</name>
    <dbReference type="NCBI Taxonomy" id="449393"/>
    <lineage>
        <taxon>unclassified sequences</taxon>
        <taxon>metagenomes</taxon>
        <taxon>ecological metagenomes</taxon>
    </lineage>
</organism>